<evidence type="ECO:0000313" key="3">
    <source>
        <dbReference type="Proteomes" id="UP000799537"/>
    </source>
</evidence>
<name>A0A6A6BZ94_ZASCE</name>
<dbReference type="GeneID" id="54562760"/>
<feature type="compositionally biased region" description="Basic and acidic residues" evidence="1">
    <location>
        <begin position="98"/>
        <end position="188"/>
    </location>
</feature>
<sequence length="365" mass="41928">MQPLPHAHPTPCAGNPPTTTRRLVSTPLPTATSDYAAATRQGSRKRRATEADIDSTTSREVRRPHQRRKMDHEDTPPPPRKRLAREKGRSDDDEDRDIQDKDLKSEDVKQEDLKSEDFKAEDVKQEDAKHEDVTHEDAKHEDVTHEGVRREDTKDQDIKNEDVKDEDGKDKHAKDRRVKDEGVKNEPVKKHIKSEHVEKHAKDKHTTDGHAKTERVNNEYLEGGVGIGAHDMHQLGPEHQKILRKAKNLADELMAMAATSYEEFDFPMPTFELMQLRISYHCYKKEALRAQKVRDAQWKAYKLARKMKASSSANGHTLKSEEEAFAAIEHAAHLQGYEVERLVDEVKKSEKEMIIVYLQIASEYM</sequence>
<keyword evidence="3" id="KW-1185">Reference proteome</keyword>
<evidence type="ECO:0000256" key="1">
    <source>
        <dbReference type="SAM" id="MobiDB-lite"/>
    </source>
</evidence>
<feature type="region of interest" description="Disordered" evidence="1">
    <location>
        <begin position="1"/>
        <end position="188"/>
    </location>
</feature>
<accession>A0A6A6BZ94</accession>
<gene>
    <name evidence="2" type="ORF">M409DRAFT_29487</name>
</gene>
<evidence type="ECO:0000313" key="2">
    <source>
        <dbReference type="EMBL" id="KAF2160035.1"/>
    </source>
</evidence>
<dbReference type="RefSeq" id="XP_033660924.1">
    <property type="nucleotide sequence ID" value="XM_033809488.1"/>
</dbReference>
<organism evidence="2 3">
    <name type="scientific">Zasmidium cellare ATCC 36951</name>
    <dbReference type="NCBI Taxonomy" id="1080233"/>
    <lineage>
        <taxon>Eukaryota</taxon>
        <taxon>Fungi</taxon>
        <taxon>Dikarya</taxon>
        <taxon>Ascomycota</taxon>
        <taxon>Pezizomycotina</taxon>
        <taxon>Dothideomycetes</taxon>
        <taxon>Dothideomycetidae</taxon>
        <taxon>Mycosphaerellales</taxon>
        <taxon>Mycosphaerellaceae</taxon>
        <taxon>Zasmidium</taxon>
    </lineage>
</organism>
<proteinExistence type="predicted"/>
<protein>
    <submittedName>
        <fullName evidence="2">Uncharacterized protein</fullName>
    </submittedName>
</protein>
<reference evidence="2" key="1">
    <citation type="journal article" date="2020" name="Stud. Mycol.">
        <title>101 Dothideomycetes genomes: a test case for predicting lifestyles and emergence of pathogens.</title>
        <authorList>
            <person name="Haridas S."/>
            <person name="Albert R."/>
            <person name="Binder M."/>
            <person name="Bloem J."/>
            <person name="Labutti K."/>
            <person name="Salamov A."/>
            <person name="Andreopoulos B."/>
            <person name="Baker S."/>
            <person name="Barry K."/>
            <person name="Bills G."/>
            <person name="Bluhm B."/>
            <person name="Cannon C."/>
            <person name="Castanera R."/>
            <person name="Culley D."/>
            <person name="Daum C."/>
            <person name="Ezra D."/>
            <person name="Gonzalez J."/>
            <person name="Henrissat B."/>
            <person name="Kuo A."/>
            <person name="Liang C."/>
            <person name="Lipzen A."/>
            <person name="Lutzoni F."/>
            <person name="Magnuson J."/>
            <person name="Mondo S."/>
            <person name="Nolan M."/>
            <person name="Ohm R."/>
            <person name="Pangilinan J."/>
            <person name="Park H.-J."/>
            <person name="Ramirez L."/>
            <person name="Alfaro M."/>
            <person name="Sun H."/>
            <person name="Tritt A."/>
            <person name="Yoshinaga Y."/>
            <person name="Zwiers L.-H."/>
            <person name="Turgeon B."/>
            <person name="Goodwin S."/>
            <person name="Spatafora J."/>
            <person name="Crous P."/>
            <person name="Grigoriev I."/>
        </authorList>
    </citation>
    <scope>NUCLEOTIDE SEQUENCE</scope>
    <source>
        <strain evidence="2">ATCC 36951</strain>
    </source>
</reference>
<dbReference type="EMBL" id="ML993630">
    <property type="protein sequence ID" value="KAF2160035.1"/>
    <property type="molecule type" value="Genomic_DNA"/>
</dbReference>
<feature type="compositionally biased region" description="Polar residues" evidence="1">
    <location>
        <begin position="16"/>
        <end position="33"/>
    </location>
</feature>
<dbReference type="Proteomes" id="UP000799537">
    <property type="component" value="Unassembled WGS sequence"/>
</dbReference>
<dbReference type="AlphaFoldDB" id="A0A6A6BZ94"/>